<evidence type="ECO:0000313" key="13">
    <source>
        <dbReference type="EMBL" id="KAL3823339.1"/>
    </source>
</evidence>
<evidence type="ECO:0000256" key="11">
    <source>
        <dbReference type="RuleBase" id="RU000488"/>
    </source>
</evidence>
<dbReference type="PRINTS" id="PR00926">
    <property type="entry name" value="MITOCARRIER"/>
</dbReference>
<evidence type="ECO:0000256" key="10">
    <source>
        <dbReference type="PROSITE-ProRule" id="PRU00282"/>
    </source>
</evidence>
<evidence type="ECO:0000256" key="9">
    <source>
        <dbReference type="ARBA" id="ARBA00023136"/>
    </source>
</evidence>
<dbReference type="Pfam" id="PF00153">
    <property type="entry name" value="Mito_carr"/>
    <property type="match status" value="4"/>
</dbReference>
<keyword evidence="8" id="KW-0496">Mitochondrion</keyword>
<keyword evidence="9 10" id="KW-0472">Membrane</keyword>
<feature type="region of interest" description="Disordered" evidence="12">
    <location>
        <begin position="45"/>
        <end position="76"/>
    </location>
</feature>
<evidence type="ECO:0008006" key="15">
    <source>
        <dbReference type="Google" id="ProtNLM"/>
    </source>
</evidence>
<comment type="subcellular location">
    <subcellularLocation>
        <location evidence="1">Mitochondrion inner membrane</location>
        <topology evidence="1">Multi-pass membrane protein</topology>
    </subcellularLocation>
</comment>
<dbReference type="InterPro" id="IPR023395">
    <property type="entry name" value="MCP_dom_sf"/>
</dbReference>
<keyword evidence="14" id="KW-1185">Reference proteome</keyword>
<feature type="repeat" description="Solcar" evidence="10">
    <location>
        <begin position="321"/>
        <end position="411"/>
    </location>
</feature>
<dbReference type="PANTHER" id="PTHR45760">
    <property type="entry name" value="FI19922P1-RELATED"/>
    <property type="match status" value="1"/>
</dbReference>
<evidence type="ECO:0000256" key="2">
    <source>
        <dbReference type="ARBA" id="ARBA00006375"/>
    </source>
</evidence>
<keyword evidence="6" id="KW-0999">Mitochondrion inner membrane</keyword>
<evidence type="ECO:0000313" key="14">
    <source>
        <dbReference type="Proteomes" id="UP001530377"/>
    </source>
</evidence>
<keyword evidence="3 11" id="KW-0813">Transport</keyword>
<dbReference type="InterPro" id="IPR018108">
    <property type="entry name" value="MCP_transmembrane"/>
</dbReference>
<accession>A0ABD3SFM2</accession>
<evidence type="ECO:0000256" key="4">
    <source>
        <dbReference type="ARBA" id="ARBA00022692"/>
    </source>
</evidence>
<name>A0ABD3SFM2_9STRA</name>
<gene>
    <name evidence="13" type="ORF">ACHAXA_010474</name>
</gene>
<feature type="compositionally biased region" description="Polar residues" evidence="12">
    <location>
        <begin position="58"/>
        <end position="67"/>
    </location>
</feature>
<dbReference type="EMBL" id="JALLPB020000040">
    <property type="protein sequence ID" value="KAL3823339.1"/>
    <property type="molecule type" value="Genomic_DNA"/>
</dbReference>
<feature type="repeat" description="Solcar" evidence="10">
    <location>
        <begin position="211"/>
        <end position="295"/>
    </location>
</feature>
<sequence length="416" mass="44384">MNMKDEPPPSSSTVARIISGSVGSMVYVTAFAPLEVVKIRQQAGAHSTAPTARGGVSVATTRSGGHPSSSSSSSVKAPLRGRGAVVLSNGLVLPTSAFPCLVTPALASSHHSRLFESTTSTSSSALLRLRPAISTVAAVDVGVFRELRSIARIEGPSGLYAGLRPTLLAVVPNSAIYLTAYDEIASRLRRWGNGWHDDRPATVDVDDGDRGGHWIPFAAGASARLVSSVATAPLELVRTRQAASSPRRRGVLGELRLLLRTSGPSGLYRGLVPMILRDVPFSAVYFTCLEAARSRVSDSIILGRWGARYHRERGDRPPANVEAMEAFVGGMAAGSIATVLTTPFDVVKTRRMTSRGGRHCRSDMTLIGHMSRIVKEEGMRGGLWRGNWARMIKVAPGSAIMISSYELGKRTLEDVM</sequence>
<evidence type="ECO:0000256" key="5">
    <source>
        <dbReference type="ARBA" id="ARBA00022737"/>
    </source>
</evidence>
<dbReference type="InterPro" id="IPR045315">
    <property type="entry name" value="Mtm1-like"/>
</dbReference>
<comment type="caution">
    <text evidence="13">The sequence shown here is derived from an EMBL/GenBank/DDBJ whole genome shotgun (WGS) entry which is preliminary data.</text>
</comment>
<dbReference type="AlphaFoldDB" id="A0ABD3SFM2"/>
<dbReference type="PANTHER" id="PTHR45760:SF2">
    <property type="entry name" value="FI19922P1-RELATED"/>
    <property type="match status" value="1"/>
</dbReference>
<evidence type="ECO:0000256" key="1">
    <source>
        <dbReference type="ARBA" id="ARBA00004448"/>
    </source>
</evidence>
<proteinExistence type="inferred from homology"/>
<dbReference type="Proteomes" id="UP001530377">
    <property type="component" value="Unassembled WGS sequence"/>
</dbReference>
<dbReference type="Gene3D" id="1.50.40.10">
    <property type="entry name" value="Mitochondrial carrier domain"/>
    <property type="match status" value="2"/>
</dbReference>
<dbReference type="PROSITE" id="PS50920">
    <property type="entry name" value="SOLCAR"/>
    <property type="match status" value="3"/>
</dbReference>
<dbReference type="GO" id="GO:0005743">
    <property type="term" value="C:mitochondrial inner membrane"/>
    <property type="evidence" value="ECO:0007669"/>
    <property type="project" value="UniProtKB-SubCell"/>
</dbReference>
<evidence type="ECO:0000256" key="6">
    <source>
        <dbReference type="ARBA" id="ARBA00022792"/>
    </source>
</evidence>
<dbReference type="SUPFAM" id="SSF103506">
    <property type="entry name" value="Mitochondrial carrier"/>
    <property type="match status" value="1"/>
</dbReference>
<reference evidence="13 14" key="1">
    <citation type="submission" date="2024-10" db="EMBL/GenBank/DDBJ databases">
        <title>Updated reference genomes for cyclostephanoid diatoms.</title>
        <authorList>
            <person name="Roberts W.R."/>
            <person name="Alverson A.J."/>
        </authorList>
    </citation>
    <scope>NUCLEOTIDE SEQUENCE [LARGE SCALE GENOMIC DNA]</scope>
    <source>
        <strain evidence="13 14">AJA228-03</strain>
    </source>
</reference>
<evidence type="ECO:0000256" key="8">
    <source>
        <dbReference type="ARBA" id="ARBA00023128"/>
    </source>
</evidence>
<evidence type="ECO:0000256" key="7">
    <source>
        <dbReference type="ARBA" id="ARBA00022989"/>
    </source>
</evidence>
<keyword evidence="5" id="KW-0677">Repeat</keyword>
<keyword evidence="4 10" id="KW-0812">Transmembrane</keyword>
<comment type="similarity">
    <text evidence="2 11">Belongs to the mitochondrial carrier (TC 2.A.29) family.</text>
</comment>
<feature type="repeat" description="Solcar" evidence="10">
    <location>
        <begin position="111"/>
        <end position="187"/>
    </location>
</feature>
<protein>
    <recommendedName>
        <fullName evidence="15">Mitochondrial carrier protein</fullName>
    </recommendedName>
</protein>
<organism evidence="13 14">
    <name type="scientific">Cyclostephanos tholiformis</name>
    <dbReference type="NCBI Taxonomy" id="382380"/>
    <lineage>
        <taxon>Eukaryota</taxon>
        <taxon>Sar</taxon>
        <taxon>Stramenopiles</taxon>
        <taxon>Ochrophyta</taxon>
        <taxon>Bacillariophyta</taxon>
        <taxon>Coscinodiscophyceae</taxon>
        <taxon>Thalassiosirophycidae</taxon>
        <taxon>Stephanodiscales</taxon>
        <taxon>Stephanodiscaceae</taxon>
        <taxon>Cyclostephanos</taxon>
    </lineage>
</organism>
<evidence type="ECO:0000256" key="12">
    <source>
        <dbReference type="SAM" id="MobiDB-lite"/>
    </source>
</evidence>
<keyword evidence="7" id="KW-1133">Transmembrane helix</keyword>
<dbReference type="InterPro" id="IPR002067">
    <property type="entry name" value="MCP"/>
</dbReference>
<evidence type="ECO:0000256" key="3">
    <source>
        <dbReference type="ARBA" id="ARBA00022448"/>
    </source>
</evidence>